<dbReference type="SUPFAM" id="SSF53335">
    <property type="entry name" value="S-adenosyl-L-methionine-dependent methyltransferases"/>
    <property type="match status" value="1"/>
</dbReference>
<evidence type="ECO:0000313" key="2">
    <source>
        <dbReference type="EnsemblProtists" id="EKX48240"/>
    </source>
</evidence>
<dbReference type="GeneID" id="17305067"/>
<protein>
    <recommendedName>
        <fullName evidence="4">Methyltransferase FkbM domain-containing protein</fullName>
    </recommendedName>
</protein>
<proteinExistence type="predicted"/>
<sequence>MVGLESLDDLDLARLDLLKVLLPLLTPADPTSQIDAQGMEQGVLLGARHTIRKHLPVIYMEYESSSPKLFKLIKSLGGYKCYSHAPRLYKDSNFRGEKINIFGQIRSFNVYCVAKSSMKVPGELSSF</sequence>
<evidence type="ECO:0000313" key="3">
    <source>
        <dbReference type="Proteomes" id="UP000011087"/>
    </source>
</evidence>
<keyword evidence="3" id="KW-1185">Reference proteome</keyword>
<name>L1JJH3_GUITC</name>
<reference evidence="2" key="3">
    <citation type="submission" date="2016-03" db="UniProtKB">
        <authorList>
            <consortium name="EnsemblProtists"/>
        </authorList>
    </citation>
    <scope>IDENTIFICATION</scope>
</reference>
<dbReference type="Proteomes" id="UP000011087">
    <property type="component" value="Unassembled WGS sequence"/>
</dbReference>
<reference evidence="1 3" key="1">
    <citation type="journal article" date="2012" name="Nature">
        <title>Algal genomes reveal evolutionary mosaicism and the fate of nucleomorphs.</title>
        <authorList>
            <consortium name="DOE Joint Genome Institute"/>
            <person name="Curtis B.A."/>
            <person name="Tanifuji G."/>
            <person name="Burki F."/>
            <person name="Gruber A."/>
            <person name="Irimia M."/>
            <person name="Maruyama S."/>
            <person name="Arias M.C."/>
            <person name="Ball S.G."/>
            <person name="Gile G.H."/>
            <person name="Hirakawa Y."/>
            <person name="Hopkins J.F."/>
            <person name="Kuo A."/>
            <person name="Rensing S.A."/>
            <person name="Schmutz J."/>
            <person name="Symeonidi A."/>
            <person name="Elias M."/>
            <person name="Eveleigh R.J."/>
            <person name="Herman E.K."/>
            <person name="Klute M.J."/>
            <person name="Nakayama T."/>
            <person name="Obornik M."/>
            <person name="Reyes-Prieto A."/>
            <person name="Armbrust E.V."/>
            <person name="Aves S.J."/>
            <person name="Beiko R.G."/>
            <person name="Coutinho P."/>
            <person name="Dacks J.B."/>
            <person name="Durnford D.G."/>
            <person name="Fast N.M."/>
            <person name="Green B.R."/>
            <person name="Grisdale C.J."/>
            <person name="Hempel F."/>
            <person name="Henrissat B."/>
            <person name="Hoppner M.P."/>
            <person name="Ishida K."/>
            <person name="Kim E."/>
            <person name="Koreny L."/>
            <person name="Kroth P.G."/>
            <person name="Liu Y."/>
            <person name="Malik S.B."/>
            <person name="Maier U.G."/>
            <person name="McRose D."/>
            <person name="Mock T."/>
            <person name="Neilson J.A."/>
            <person name="Onodera N.T."/>
            <person name="Poole A.M."/>
            <person name="Pritham E.J."/>
            <person name="Richards T.A."/>
            <person name="Rocap G."/>
            <person name="Roy S.W."/>
            <person name="Sarai C."/>
            <person name="Schaack S."/>
            <person name="Shirato S."/>
            <person name="Slamovits C.H."/>
            <person name="Spencer D.F."/>
            <person name="Suzuki S."/>
            <person name="Worden A.Z."/>
            <person name="Zauner S."/>
            <person name="Barry K."/>
            <person name="Bell C."/>
            <person name="Bharti A.K."/>
            <person name="Crow J.A."/>
            <person name="Grimwood J."/>
            <person name="Kramer R."/>
            <person name="Lindquist E."/>
            <person name="Lucas S."/>
            <person name="Salamov A."/>
            <person name="McFadden G.I."/>
            <person name="Lane C.E."/>
            <person name="Keeling P.J."/>
            <person name="Gray M.W."/>
            <person name="Grigoriev I.V."/>
            <person name="Archibald J.M."/>
        </authorList>
    </citation>
    <scope>NUCLEOTIDE SEQUENCE</scope>
    <source>
        <strain evidence="1 3">CCMP2712</strain>
    </source>
</reference>
<dbReference type="InterPro" id="IPR029063">
    <property type="entry name" value="SAM-dependent_MTases_sf"/>
</dbReference>
<evidence type="ECO:0008006" key="4">
    <source>
        <dbReference type="Google" id="ProtNLM"/>
    </source>
</evidence>
<dbReference type="PaxDb" id="55529-EKX48240"/>
<dbReference type="HOGENOM" id="CLU_1974754_0_0_1"/>
<dbReference type="EMBL" id="JH992986">
    <property type="protein sequence ID" value="EKX48240.1"/>
    <property type="molecule type" value="Genomic_DNA"/>
</dbReference>
<dbReference type="AlphaFoldDB" id="L1JJH3"/>
<dbReference type="Gene3D" id="3.40.50.150">
    <property type="entry name" value="Vaccinia Virus protein VP39"/>
    <property type="match status" value="1"/>
</dbReference>
<dbReference type="KEGG" id="gtt:GUITHDRAFT_105846"/>
<dbReference type="RefSeq" id="XP_005835220.1">
    <property type="nucleotide sequence ID" value="XM_005835163.1"/>
</dbReference>
<reference evidence="3" key="2">
    <citation type="submission" date="2012-11" db="EMBL/GenBank/DDBJ databases">
        <authorList>
            <person name="Kuo A."/>
            <person name="Curtis B.A."/>
            <person name="Tanifuji G."/>
            <person name="Burki F."/>
            <person name="Gruber A."/>
            <person name="Irimia M."/>
            <person name="Maruyama S."/>
            <person name="Arias M.C."/>
            <person name="Ball S.G."/>
            <person name="Gile G.H."/>
            <person name="Hirakawa Y."/>
            <person name="Hopkins J.F."/>
            <person name="Rensing S.A."/>
            <person name="Schmutz J."/>
            <person name="Symeonidi A."/>
            <person name="Elias M."/>
            <person name="Eveleigh R.J."/>
            <person name="Herman E.K."/>
            <person name="Klute M.J."/>
            <person name="Nakayama T."/>
            <person name="Obornik M."/>
            <person name="Reyes-Prieto A."/>
            <person name="Armbrust E.V."/>
            <person name="Aves S.J."/>
            <person name="Beiko R.G."/>
            <person name="Coutinho P."/>
            <person name="Dacks J.B."/>
            <person name="Durnford D.G."/>
            <person name="Fast N.M."/>
            <person name="Green B.R."/>
            <person name="Grisdale C."/>
            <person name="Hempe F."/>
            <person name="Henrissat B."/>
            <person name="Hoppner M.P."/>
            <person name="Ishida K.-I."/>
            <person name="Kim E."/>
            <person name="Koreny L."/>
            <person name="Kroth P.G."/>
            <person name="Liu Y."/>
            <person name="Malik S.-B."/>
            <person name="Maier U.G."/>
            <person name="McRose D."/>
            <person name="Mock T."/>
            <person name="Neilson J.A."/>
            <person name="Onodera N.T."/>
            <person name="Poole A.M."/>
            <person name="Pritham E.J."/>
            <person name="Richards T.A."/>
            <person name="Rocap G."/>
            <person name="Roy S.W."/>
            <person name="Sarai C."/>
            <person name="Schaack S."/>
            <person name="Shirato S."/>
            <person name="Slamovits C.H."/>
            <person name="Spencer D.F."/>
            <person name="Suzuki S."/>
            <person name="Worden A.Z."/>
            <person name="Zauner S."/>
            <person name="Barry K."/>
            <person name="Bell C."/>
            <person name="Bharti A.K."/>
            <person name="Crow J.A."/>
            <person name="Grimwood J."/>
            <person name="Kramer R."/>
            <person name="Lindquist E."/>
            <person name="Lucas S."/>
            <person name="Salamov A."/>
            <person name="McFadden G.I."/>
            <person name="Lane C.E."/>
            <person name="Keeling P.J."/>
            <person name="Gray M.W."/>
            <person name="Grigoriev I.V."/>
            <person name="Archibald J.M."/>
        </authorList>
    </citation>
    <scope>NUCLEOTIDE SEQUENCE</scope>
    <source>
        <strain evidence="3">CCMP2712</strain>
    </source>
</reference>
<accession>L1JJH3</accession>
<gene>
    <name evidence="1" type="ORF">GUITHDRAFT_105846</name>
</gene>
<dbReference type="EnsemblProtists" id="EKX48240">
    <property type="protein sequence ID" value="EKX48240"/>
    <property type="gene ID" value="GUITHDRAFT_105846"/>
</dbReference>
<organism evidence="1">
    <name type="scientific">Guillardia theta (strain CCMP2712)</name>
    <name type="common">Cryptophyte</name>
    <dbReference type="NCBI Taxonomy" id="905079"/>
    <lineage>
        <taxon>Eukaryota</taxon>
        <taxon>Cryptophyceae</taxon>
        <taxon>Pyrenomonadales</taxon>
        <taxon>Geminigeraceae</taxon>
        <taxon>Guillardia</taxon>
    </lineage>
</organism>
<evidence type="ECO:0000313" key="1">
    <source>
        <dbReference type="EMBL" id="EKX48240.1"/>
    </source>
</evidence>